<dbReference type="Pfam" id="PF00403">
    <property type="entry name" value="HMA"/>
    <property type="match status" value="1"/>
</dbReference>
<reference evidence="18" key="1">
    <citation type="submission" date="2017-08" db="EMBL/GenBank/DDBJ databases">
        <authorList>
            <person name="Imhoff J.F."/>
            <person name="Rahn T."/>
            <person name="Kuenzel S."/>
            <person name="Neulinger S.C."/>
        </authorList>
    </citation>
    <scope>NUCLEOTIDE SEQUENCE</scope>
    <source>
        <strain evidence="18">DSM 11080</strain>
    </source>
</reference>
<dbReference type="GO" id="GO:0016887">
    <property type="term" value="F:ATP hydrolysis activity"/>
    <property type="evidence" value="ECO:0007669"/>
    <property type="project" value="InterPro"/>
</dbReference>
<gene>
    <name evidence="18" type="ORF">CKO40_22365</name>
</gene>
<dbReference type="PRINTS" id="PR00120">
    <property type="entry name" value="HATPASE"/>
</dbReference>
<keyword evidence="4 15" id="KW-1003">Cell membrane</keyword>
<keyword evidence="13" id="KW-0406">Ion transport</keyword>
<keyword evidence="7 15" id="KW-0479">Metal-binding</keyword>
<dbReference type="Proteomes" id="UP001296776">
    <property type="component" value="Unassembled WGS sequence"/>
</dbReference>
<keyword evidence="3" id="KW-0813">Transport</keyword>
<feature type="transmembrane region" description="Helical" evidence="15">
    <location>
        <begin position="443"/>
        <end position="464"/>
    </location>
</feature>
<feature type="transmembrane region" description="Helical" evidence="15">
    <location>
        <begin position="470"/>
        <end position="500"/>
    </location>
</feature>
<keyword evidence="19" id="KW-1185">Reference proteome</keyword>
<dbReference type="Pfam" id="PF00122">
    <property type="entry name" value="E1-E2_ATPase"/>
    <property type="match status" value="1"/>
</dbReference>
<dbReference type="InterPro" id="IPR001757">
    <property type="entry name" value="P_typ_ATPase"/>
</dbReference>
<dbReference type="InterPro" id="IPR036412">
    <property type="entry name" value="HAD-like_sf"/>
</dbReference>
<proteinExistence type="inferred from homology"/>
<evidence type="ECO:0000313" key="18">
    <source>
        <dbReference type="EMBL" id="MBK1707200.1"/>
    </source>
</evidence>
<evidence type="ECO:0000256" key="16">
    <source>
        <dbReference type="SAM" id="MobiDB-lite"/>
    </source>
</evidence>
<evidence type="ECO:0000256" key="9">
    <source>
        <dbReference type="ARBA" id="ARBA00022840"/>
    </source>
</evidence>
<dbReference type="InterPro" id="IPR018303">
    <property type="entry name" value="ATPase_P-typ_P_site"/>
</dbReference>
<evidence type="ECO:0000256" key="12">
    <source>
        <dbReference type="ARBA" id="ARBA00022989"/>
    </source>
</evidence>
<evidence type="ECO:0000256" key="14">
    <source>
        <dbReference type="ARBA" id="ARBA00023136"/>
    </source>
</evidence>
<feature type="domain" description="HMA" evidence="17">
    <location>
        <begin position="113"/>
        <end position="179"/>
    </location>
</feature>
<accession>A0AAJ0U9U1</accession>
<dbReference type="InterPro" id="IPR021993">
    <property type="entry name" value="ATPase-cat-bd"/>
</dbReference>
<dbReference type="InterPro" id="IPR036163">
    <property type="entry name" value="HMA_dom_sf"/>
</dbReference>
<dbReference type="Gene3D" id="3.30.70.100">
    <property type="match status" value="1"/>
</dbReference>
<dbReference type="GO" id="GO:0005507">
    <property type="term" value="F:copper ion binding"/>
    <property type="evidence" value="ECO:0007669"/>
    <property type="project" value="TreeGrafter"/>
</dbReference>
<evidence type="ECO:0000259" key="17">
    <source>
        <dbReference type="PROSITE" id="PS50846"/>
    </source>
</evidence>
<dbReference type="SUPFAM" id="SSF55008">
    <property type="entry name" value="HMA, heavy metal-associated domain"/>
    <property type="match status" value="1"/>
</dbReference>
<dbReference type="CDD" id="cd00371">
    <property type="entry name" value="HMA"/>
    <property type="match status" value="1"/>
</dbReference>
<evidence type="ECO:0000313" key="19">
    <source>
        <dbReference type="Proteomes" id="UP001296776"/>
    </source>
</evidence>
<dbReference type="CDD" id="cd02094">
    <property type="entry name" value="P-type_ATPase_Cu-like"/>
    <property type="match status" value="1"/>
</dbReference>
<evidence type="ECO:0000256" key="5">
    <source>
        <dbReference type="ARBA" id="ARBA00022553"/>
    </source>
</evidence>
<keyword evidence="9 15" id="KW-0067">ATP-binding</keyword>
<dbReference type="Pfam" id="PF12156">
    <property type="entry name" value="ATPase-cat_bd"/>
    <property type="match status" value="1"/>
</dbReference>
<dbReference type="NCBIfam" id="TIGR01494">
    <property type="entry name" value="ATPase_P-type"/>
    <property type="match status" value="2"/>
</dbReference>
<dbReference type="InterPro" id="IPR023299">
    <property type="entry name" value="ATPase_P-typ_cyto_dom_N"/>
</dbReference>
<keyword evidence="10" id="KW-0460">Magnesium</keyword>
<dbReference type="GO" id="GO:0043682">
    <property type="term" value="F:P-type divalent copper transporter activity"/>
    <property type="evidence" value="ECO:0007669"/>
    <property type="project" value="TreeGrafter"/>
</dbReference>
<evidence type="ECO:0000256" key="8">
    <source>
        <dbReference type="ARBA" id="ARBA00022741"/>
    </source>
</evidence>
<dbReference type="InterPro" id="IPR059000">
    <property type="entry name" value="ATPase_P-type_domA"/>
</dbReference>
<dbReference type="PRINTS" id="PR00119">
    <property type="entry name" value="CATATPASE"/>
</dbReference>
<feature type="transmembrane region" description="Helical" evidence="15">
    <location>
        <begin position="798"/>
        <end position="822"/>
    </location>
</feature>
<dbReference type="PROSITE" id="PS50846">
    <property type="entry name" value="HMA_2"/>
    <property type="match status" value="1"/>
</dbReference>
<dbReference type="SUPFAM" id="SSF81665">
    <property type="entry name" value="Calcium ATPase, transmembrane domain M"/>
    <property type="match status" value="1"/>
</dbReference>
<feature type="transmembrane region" description="Helical" evidence="15">
    <location>
        <begin position="230"/>
        <end position="251"/>
    </location>
</feature>
<dbReference type="Gene3D" id="3.40.50.1000">
    <property type="entry name" value="HAD superfamily/HAD-like"/>
    <property type="match status" value="1"/>
</dbReference>
<sequence>MSSNPSASPTEPAPSAYPTAAAVDLNGRCFHCGLPLDGGDVLSAEIDGSDRPFCCGGCRAVCEAIYAAGLEGFYRRTPEGEVLGPPPEPPKQLGVYDLDEVQAAYLDTSTEQREINLHVEGIHCAACVWLIENGLSQMPGVEEARVNLTGRRLRLKWDNSRQALSALLQRLAEIGYAAVPFDPEAAEGSLKRRNRGLLYRMAFAGFAAMNLMWVSIALYAGADEGEFRTLFHWIGLAIATPTLMYSGWPFFRGAWLGLRQRALTMDLPIAIGASITYLYSLFVTVSGQGHVYWDTVVNFLFVILVGRFLEAISKRQAVAATQRLLDLQPKVATLMRDGEPVVVPIRAVQCDETLLVRPGETIPADGVVIKGSSEVDEAMLTGESEPVARGVGDTVAAGTLNGAGVLEVRVTGLLRDTALGRIIRLVEEAQSSKAPIQSLADRIVPWFVALTLGLALTTFMIWAGRDLETALMAATSVLIITCPCAFGLATPMAIAVASGLGARHGILIKHGAVLETLSGIKQIVFDKTGTLTAGRPLVSRLEVVGALDERPWEEGAGVAALSGTQRELLRLVAALEQVSEHPFARAVVQLARDAGVRLGAVEVCDVAVEPGAGIAGTVDGHRLMIGTADWLCANGIPIEPSGLDEPQRAGTLLSCAVDGRERLRLVVADHLRADATAVIERLQADGLNVTLLTGDREAVAQRIAAQLGITDLIAEVRPEDKAEVIMRLQREGERVAMVGDGINDAPALVQADVGIAVGSGTDVSIASADIVLMRSELTPVCDAAALSRRTLRTIRQNIGLSITYNLIMVPLAMAALITPLVAAISMPLSSLAVIGNSARLRGLFKRQPGSAGIAAPATENGRLLRQHDRVDPAGKQNGRAPGATGH</sequence>
<dbReference type="InterPro" id="IPR017969">
    <property type="entry name" value="Heavy-metal-associated_CS"/>
</dbReference>
<keyword evidence="11" id="KW-1278">Translocase</keyword>
<keyword evidence="14 15" id="KW-0472">Membrane</keyword>
<evidence type="ECO:0000256" key="4">
    <source>
        <dbReference type="ARBA" id="ARBA00022475"/>
    </source>
</evidence>
<dbReference type="Gene3D" id="2.70.150.10">
    <property type="entry name" value="Calcium-transporting ATPase, cytoplasmic transduction domain A"/>
    <property type="match status" value="1"/>
</dbReference>
<dbReference type="PROSITE" id="PS01047">
    <property type="entry name" value="HMA_1"/>
    <property type="match status" value="1"/>
</dbReference>
<dbReference type="GO" id="GO:0005524">
    <property type="term" value="F:ATP binding"/>
    <property type="evidence" value="ECO:0007669"/>
    <property type="project" value="UniProtKB-UniRule"/>
</dbReference>
<evidence type="ECO:0000256" key="1">
    <source>
        <dbReference type="ARBA" id="ARBA00004651"/>
    </source>
</evidence>
<organism evidence="18 19">
    <name type="scientific">Halochromatium glycolicum</name>
    <dbReference type="NCBI Taxonomy" id="85075"/>
    <lineage>
        <taxon>Bacteria</taxon>
        <taxon>Pseudomonadati</taxon>
        <taxon>Pseudomonadota</taxon>
        <taxon>Gammaproteobacteria</taxon>
        <taxon>Chromatiales</taxon>
        <taxon>Chromatiaceae</taxon>
        <taxon>Halochromatium</taxon>
    </lineage>
</organism>
<evidence type="ECO:0000256" key="7">
    <source>
        <dbReference type="ARBA" id="ARBA00022723"/>
    </source>
</evidence>
<dbReference type="GO" id="GO:0005886">
    <property type="term" value="C:plasma membrane"/>
    <property type="evidence" value="ECO:0007669"/>
    <property type="project" value="UniProtKB-SubCell"/>
</dbReference>
<dbReference type="SUPFAM" id="SSF81653">
    <property type="entry name" value="Calcium ATPase, transduction domain A"/>
    <property type="match status" value="1"/>
</dbReference>
<feature type="region of interest" description="Disordered" evidence="16">
    <location>
        <begin position="850"/>
        <end position="886"/>
    </location>
</feature>
<protein>
    <submittedName>
        <fullName evidence="18">Heavy metal translocating P-type ATPase</fullName>
    </submittedName>
</protein>
<dbReference type="NCBIfam" id="TIGR01525">
    <property type="entry name" value="ATPase-IB_hvy"/>
    <property type="match status" value="1"/>
</dbReference>
<reference evidence="18" key="2">
    <citation type="journal article" date="2020" name="Microorganisms">
        <title>Osmotic Adaptation and Compatible Solute Biosynthesis of Phototrophic Bacteria as Revealed from Genome Analyses.</title>
        <authorList>
            <person name="Imhoff J.F."/>
            <person name="Rahn T."/>
            <person name="Kunzel S."/>
            <person name="Keller A."/>
            <person name="Neulinger S.C."/>
        </authorList>
    </citation>
    <scope>NUCLEOTIDE SEQUENCE</scope>
    <source>
        <strain evidence="18">DSM 11080</strain>
    </source>
</reference>
<dbReference type="Gene3D" id="3.40.1110.10">
    <property type="entry name" value="Calcium-transporting ATPase, cytoplasmic domain N"/>
    <property type="match status" value="1"/>
</dbReference>
<dbReference type="EMBL" id="NRSJ01000071">
    <property type="protein sequence ID" value="MBK1707200.1"/>
    <property type="molecule type" value="Genomic_DNA"/>
</dbReference>
<dbReference type="GO" id="GO:0055070">
    <property type="term" value="P:copper ion homeostasis"/>
    <property type="evidence" value="ECO:0007669"/>
    <property type="project" value="TreeGrafter"/>
</dbReference>
<evidence type="ECO:0000256" key="11">
    <source>
        <dbReference type="ARBA" id="ARBA00022967"/>
    </source>
</evidence>
<keyword evidence="8 15" id="KW-0547">Nucleotide-binding</keyword>
<evidence type="ECO:0000256" key="3">
    <source>
        <dbReference type="ARBA" id="ARBA00022448"/>
    </source>
</evidence>
<comment type="caution">
    <text evidence="18">The sequence shown here is derived from an EMBL/GenBank/DDBJ whole genome shotgun (WGS) entry which is preliminary data.</text>
</comment>
<keyword evidence="12 15" id="KW-1133">Transmembrane helix</keyword>
<keyword evidence="6 15" id="KW-0812">Transmembrane</keyword>
<dbReference type="RefSeq" id="WP_200348682.1">
    <property type="nucleotide sequence ID" value="NZ_NRSJ01000071.1"/>
</dbReference>
<dbReference type="InterPro" id="IPR027256">
    <property type="entry name" value="P-typ_ATPase_IB"/>
</dbReference>
<dbReference type="SUPFAM" id="SSF56784">
    <property type="entry name" value="HAD-like"/>
    <property type="match status" value="1"/>
</dbReference>
<dbReference type="InterPro" id="IPR008250">
    <property type="entry name" value="ATPase_P-typ_transduc_dom_A_sf"/>
</dbReference>
<keyword evidence="5" id="KW-0597">Phosphoprotein</keyword>
<name>A0AAJ0U9U1_9GAMM</name>
<dbReference type="InterPro" id="IPR006121">
    <property type="entry name" value="HMA_dom"/>
</dbReference>
<comment type="similarity">
    <text evidence="2 15">Belongs to the cation transport ATPase (P-type) (TC 3.A.3) family. Type IB subfamily.</text>
</comment>
<dbReference type="PANTHER" id="PTHR43520:SF5">
    <property type="entry name" value="CATION-TRANSPORTING P-TYPE ATPASE-RELATED"/>
    <property type="match status" value="1"/>
</dbReference>
<dbReference type="Pfam" id="PF00702">
    <property type="entry name" value="Hydrolase"/>
    <property type="match status" value="1"/>
</dbReference>
<dbReference type="PANTHER" id="PTHR43520">
    <property type="entry name" value="ATP7, ISOFORM B"/>
    <property type="match status" value="1"/>
</dbReference>
<evidence type="ECO:0000256" key="13">
    <source>
        <dbReference type="ARBA" id="ARBA00023065"/>
    </source>
</evidence>
<evidence type="ECO:0000256" key="2">
    <source>
        <dbReference type="ARBA" id="ARBA00006024"/>
    </source>
</evidence>
<comment type="subcellular location">
    <subcellularLocation>
        <location evidence="1">Cell membrane</location>
        <topology evidence="1">Multi-pass membrane protein</topology>
    </subcellularLocation>
</comment>
<dbReference type="FunFam" id="2.70.150.10:FF:000002">
    <property type="entry name" value="Copper-transporting ATPase 1, putative"/>
    <property type="match status" value="1"/>
</dbReference>
<evidence type="ECO:0000256" key="15">
    <source>
        <dbReference type="RuleBase" id="RU362081"/>
    </source>
</evidence>
<feature type="transmembrane region" description="Helical" evidence="15">
    <location>
        <begin position="291"/>
        <end position="309"/>
    </location>
</feature>
<dbReference type="InterPro" id="IPR023214">
    <property type="entry name" value="HAD_sf"/>
</dbReference>
<dbReference type="InterPro" id="IPR023298">
    <property type="entry name" value="ATPase_P-typ_TM_dom_sf"/>
</dbReference>
<evidence type="ECO:0000256" key="10">
    <source>
        <dbReference type="ARBA" id="ARBA00022842"/>
    </source>
</evidence>
<dbReference type="PROSITE" id="PS00154">
    <property type="entry name" value="ATPASE_E1_E2"/>
    <property type="match status" value="1"/>
</dbReference>
<dbReference type="AlphaFoldDB" id="A0AAJ0U9U1"/>
<feature type="transmembrane region" description="Helical" evidence="15">
    <location>
        <begin position="263"/>
        <end position="285"/>
    </location>
</feature>
<feature type="transmembrane region" description="Helical" evidence="15">
    <location>
        <begin position="197"/>
        <end position="218"/>
    </location>
</feature>
<evidence type="ECO:0000256" key="6">
    <source>
        <dbReference type="ARBA" id="ARBA00022692"/>
    </source>
</evidence>